<reference evidence="2" key="1">
    <citation type="journal article" date="2011" name="Nature">
        <title>Genome sequence and analysis of the tuber crop potato.</title>
        <authorList>
            <consortium name="The Potato Genome Sequencing Consortium"/>
        </authorList>
    </citation>
    <scope>NUCLEOTIDE SEQUENCE [LARGE SCALE GENOMIC DNA]</scope>
    <source>
        <strain evidence="2">cv. DM1-3 516 R44</strain>
    </source>
</reference>
<protein>
    <recommendedName>
        <fullName evidence="3">Integrase core domain containing protein</fullName>
    </recommendedName>
</protein>
<organism evidence="1 2">
    <name type="scientific">Solanum tuberosum</name>
    <name type="common">Potato</name>
    <dbReference type="NCBI Taxonomy" id="4113"/>
    <lineage>
        <taxon>Eukaryota</taxon>
        <taxon>Viridiplantae</taxon>
        <taxon>Streptophyta</taxon>
        <taxon>Embryophyta</taxon>
        <taxon>Tracheophyta</taxon>
        <taxon>Spermatophyta</taxon>
        <taxon>Magnoliopsida</taxon>
        <taxon>eudicotyledons</taxon>
        <taxon>Gunneridae</taxon>
        <taxon>Pentapetalae</taxon>
        <taxon>asterids</taxon>
        <taxon>lamiids</taxon>
        <taxon>Solanales</taxon>
        <taxon>Solanaceae</taxon>
        <taxon>Solanoideae</taxon>
        <taxon>Solaneae</taxon>
        <taxon>Solanum</taxon>
    </lineage>
</organism>
<dbReference type="InParanoid" id="M1DAX1"/>
<dbReference type="EnsemblPlants" id="PGSC0003DMT400086066">
    <property type="protein sequence ID" value="PGSC0003DMT400086066"/>
    <property type="gene ID" value="PGSC0003DMG400035637"/>
</dbReference>
<keyword evidence="2" id="KW-1185">Reference proteome</keyword>
<reference evidence="1" key="2">
    <citation type="submission" date="2015-06" db="UniProtKB">
        <authorList>
            <consortium name="EnsemblPlants"/>
        </authorList>
    </citation>
    <scope>IDENTIFICATION</scope>
    <source>
        <strain evidence="1">DM1-3 516 R44</strain>
    </source>
</reference>
<accession>M1DAX1</accession>
<proteinExistence type="predicted"/>
<evidence type="ECO:0000313" key="2">
    <source>
        <dbReference type="Proteomes" id="UP000011115"/>
    </source>
</evidence>
<dbReference type="Gramene" id="PGSC0003DMT400086066">
    <property type="protein sequence ID" value="PGSC0003DMT400086066"/>
    <property type="gene ID" value="PGSC0003DMG400035637"/>
</dbReference>
<dbReference type="Proteomes" id="UP000011115">
    <property type="component" value="Unassembled WGS sequence"/>
</dbReference>
<name>M1DAX1_SOLTU</name>
<evidence type="ECO:0008006" key="3">
    <source>
        <dbReference type="Google" id="ProtNLM"/>
    </source>
</evidence>
<dbReference type="PaxDb" id="4113-PGSC0003DMT400086066"/>
<dbReference type="HOGENOM" id="CLU_1910372_0_0_1"/>
<sequence length="133" mass="14580">MDREVGRGIHLLNTELRVYLTSLTTARAREATVKTSRTPPRPVVKATDREVARGLTSWPSDFQVMTTGSSTDRGPYHELVRISFFVGLPLCSTNRHSLSEATGTTTHKDGTMSTSCGDYFTAEGGSIKVIDMK</sequence>
<evidence type="ECO:0000313" key="1">
    <source>
        <dbReference type="EnsemblPlants" id="PGSC0003DMT400086066"/>
    </source>
</evidence>
<dbReference type="AlphaFoldDB" id="M1DAX1"/>